<evidence type="ECO:0000256" key="4">
    <source>
        <dbReference type="ARBA" id="ARBA00023242"/>
    </source>
</evidence>
<feature type="compositionally biased region" description="Acidic residues" evidence="5">
    <location>
        <begin position="252"/>
        <end position="271"/>
    </location>
</feature>
<feature type="region of interest" description="Disordered" evidence="5">
    <location>
        <begin position="1"/>
        <end position="47"/>
    </location>
</feature>
<evidence type="ECO:0000313" key="8">
    <source>
        <dbReference type="EMBL" id="KZF23286.1"/>
    </source>
</evidence>
<dbReference type="Pfam" id="PF08159">
    <property type="entry name" value="NUC153"/>
    <property type="match status" value="1"/>
</dbReference>
<feature type="region of interest" description="Disordered" evidence="5">
    <location>
        <begin position="229"/>
        <end position="280"/>
    </location>
</feature>
<dbReference type="AlphaFoldDB" id="A0A165HC94"/>
<sequence length="805" mass="89780">MSKPSQQKAPKGAQNANLSGAVINDPRFANIHSDPRYQLPSKKHTHVKLDKRFSRMLRDEDFSKKASVDRYGRKLPKGTGRKELERFYRVDEDEGGDQDEEEPSDLESVEADAVDDDDIVRKELARVDKRYDPARDGGFSSSDESSSDEESEEDEVEDEEEETGFSFPDRQLDQQPAVPMGDITSRLAVVNLDWDNIRSADLMAVFSSFVPPSGKIRNISIYPSEFGKERMEKEEVEGPPREIFASHSKREEDEESDSERGSDDDDDDEEDERIKKSILTEDTGEEFDSAKLRQYQLERLRYYYAVITCTSPEVAKAIYDATDGTEYLTTANFFDLRFVPDDVSFEDDKPRDECDQIPNGYRPNEFVTAALQHSKVKLTWDEDDPQRKEAQKRAFTGSRAELDENDLKAYLASSSSEDEGEDGDEANEDSESEDEKPAADETATKKPSEKLSKKEAERQRMRALLGLPVDKPSSSSSSKSKTSSAPVGDMQVTFTPGLLSGENGGKSSVFENEPERDETTVEKYVRKEKERKARRKEKLKSGRNPEADASTTTDKNDIHDESSASESASEGEDEEEEDLGFNDPFFTSAPTKESKSAVKKRKQAERRAQDADAAKDAEAAARQRAELELLMLDDKGGAAAGASGDGGAAEPHVAHFDMKEIQKAEKDAAKRGKAKRKNKNKAGATTTTDSVQDDFQMNVSDPRFTSLFESHDFAIDPTNPRFSGTKAMKALLDEGRRKRSRREVDAEIDDRPAKDEGRKPSKVAKLSAPDAGEEAATPQDGVDLRKLVEKVKGKSKNATAANKKR</sequence>
<feature type="compositionally biased region" description="Acidic residues" evidence="5">
    <location>
        <begin position="91"/>
        <end position="118"/>
    </location>
</feature>
<feature type="compositionally biased region" description="Basic and acidic residues" evidence="5">
    <location>
        <begin position="732"/>
        <end position="759"/>
    </location>
</feature>
<dbReference type="OMA" id="YEMEMSW"/>
<comment type="subcellular location">
    <subcellularLocation>
        <location evidence="1">Nucleus</location>
        <location evidence="1">Nucleolus</location>
    </subcellularLocation>
</comment>
<protein>
    <submittedName>
        <fullName evidence="8">Uncharacterized protein</fullName>
    </submittedName>
</protein>
<evidence type="ECO:0000256" key="2">
    <source>
        <dbReference type="ARBA" id="ARBA00009087"/>
    </source>
</evidence>
<keyword evidence="3" id="KW-0175">Coiled coil</keyword>
<feature type="compositionally biased region" description="Basic and acidic residues" evidence="5">
    <location>
        <begin position="782"/>
        <end position="792"/>
    </location>
</feature>
<feature type="compositionally biased region" description="Basic and acidic residues" evidence="5">
    <location>
        <begin position="80"/>
        <end position="90"/>
    </location>
</feature>
<dbReference type="Proteomes" id="UP000076632">
    <property type="component" value="Unassembled WGS sequence"/>
</dbReference>
<dbReference type="GO" id="GO:0003723">
    <property type="term" value="F:RNA binding"/>
    <property type="evidence" value="ECO:0007669"/>
    <property type="project" value="EnsemblFungi"/>
</dbReference>
<dbReference type="GO" id="GO:0006364">
    <property type="term" value="P:rRNA processing"/>
    <property type="evidence" value="ECO:0007669"/>
    <property type="project" value="EnsemblFungi"/>
</dbReference>
<dbReference type="GeneID" id="28899363"/>
<keyword evidence="4" id="KW-0539">Nucleus</keyword>
<dbReference type="FunCoup" id="A0A165HC94">
    <property type="interactions" value="1093"/>
</dbReference>
<feature type="compositionally biased region" description="Basic and acidic residues" evidence="5">
    <location>
        <begin position="661"/>
        <end position="670"/>
    </location>
</feature>
<evidence type="ECO:0000256" key="5">
    <source>
        <dbReference type="SAM" id="MobiDB-lite"/>
    </source>
</evidence>
<dbReference type="Pfam" id="PF25121">
    <property type="entry name" value="RRM_ESF1"/>
    <property type="match status" value="1"/>
</dbReference>
<feature type="compositionally biased region" description="Basic residues" evidence="5">
    <location>
        <begin position="671"/>
        <end position="680"/>
    </location>
</feature>
<feature type="compositionally biased region" description="Basic and acidic residues" evidence="5">
    <location>
        <begin position="435"/>
        <end position="460"/>
    </location>
</feature>
<feature type="compositionally biased region" description="Polar residues" evidence="5">
    <location>
        <begin position="1"/>
        <end position="18"/>
    </location>
</feature>
<dbReference type="PANTHER" id="PTHR12202">
    <property type="entry name" value="ESF1 HOMOLOG"/>
    <property type="match status" value="1"/>
</dbReference>
<feature type="compositionally biased region" description="Acidic residues" evidence="5">
    <location>
        <begin position="416"/>
        <end position="434"/>
    </location>
</feature>
<evidence type="ECO:0000259" key="6">
    <source>
        <dbReference type="Pfam" id="PF08159"/>
    </source>
</evidence>
<feature type="region of interest" description="Disordered" evidence="5">
    <location>
        <begin position="732"/>
        <end position="805"/>
    </location>
</feature>
<feature type="region of interest" description="Disordered" evidence="5">
    <location>
        <begin position="64"/>
        <end position="179"/>
    </location>
</feature>
<gene>
    <name evidence="8" type="ORF">L228DRAFT_260133</name>
</gene>
<feature type="domain" description="ESF1 RRM" evidence="7">
    <location>
        <begin position="184"/>
        <end position="354"/>
    </location>
</feature>
<feature type="compositionally biased region" description="Acidic residues" evidence="5">
    <location>
        <begin position="145"/>
        <end position="163"/>
    </location>
</feature>
<feature type="compositionally biased region" description="Acidic residues" evidence="5">
    <location>
        <begin position="569"/>
        <end position="580"/>
    </location>
</feature>
<dbReference type="STRING" id="1328760.A0A165HC94"/>
<dbReference type="InterPro" id="IPR056750">
    <property type="entry name" value="RRM_ESF1"/>
</dbReference>
<comment type="similarity">
    <text evidence="2">Belongs to the ESF1 family.</text>
</comment>
<feature type="compositionally biased region" description="Basic and acidic residues" evidence="5">
    <location>
        <begin position="229"/>
        <end position="240"/>
    </location>
</feature>
<dbReference type="OrthoDB" id="431825at2759"/>
<feature type="region of interest" description="Disordered" evidence="5">
    <location>
        <begin position="661"/>
        <end position="697"/>
    </location>
</feature>
<feature type="compositionally biased region" description="Basic and acidic residues" evidence="5">
    <location>
        <begin position="605"/>
        <end position="621"/>
    </location>
</feature>
<feature type="compositionally biased region" description="Basic and acidic residues" evidence="5">
    <location>
        <begin position="517"/>
        <end position="531"/>
    </location>
</feature>
<feature type="domain" description="NUC153" evidence="6">
    <location>
        <begin position="701"/>
        <end position="729"/>
    </location>
</feature>
<evidence type="ECO:0000259" key="7">
    <source>
        <dbReference type="Pfam" id="PF25121"/>
    </source>
</evidence>
<dbReference type="RefSeq" id="XP_018188841.1">
    <property type="nucleotide sequence ID" value="XM_018334226.1"/>
</dbReference>
<feature type="region of interest" description="Disordered" evidence="5">
    <location>
        <begin position="380"/>
        <end position="399"/>
    </location>
</feature>
<keyword evidence="9" id="KW-1185">Reference proteome</keyword>
<feature type="compositionally biased region" description="Basic and acidic residues" evidence="5">
    <location>
        <begin position="119"/>
        <end position="135"/>
    </location>
</feature>
<organism evidence="8 9">
    <name type="scientific">Xylona heveae (strain CBS 132557 / TC161)</name>
    <dbReference type="NCBI Taxonomy" id="1328760"/>
    <lineage>
        <taxon>Eukaryota</taxon>
        <taxon>Fungi</taxon>
        <taxon>Dikarya</taxon>
        <taxon>Ascomycota</taxon>
        <taxon>Pezizomycotina</taxon>
        <taxon>Xylonomycetes</taxon>
        <taxon>Xylonales</taxon>
        <taxon>Xylonaceae</taxon>
        <taxon>Xylona</taxon>
    </lineage>
</organism>
<evidence type="ECO:0000256" key="3">
    <source>
        <dbReference type="ARBA" id="ARBA00023054"/>
    </source>
</evidence>
<feature type="region of interest" description="Disordered" evidence="5">
    <location>
        <begin position="412"/>
        <end position="621"/>
    </location>
</feature>
<dbReference type="InterPro" id="IPR012580">
    <property type="entry name" value="NUC153"/>
</dbReference>
<name>A0A165HC94_XYLHT</name>
<proteinExistence type="inferred from homology"/>
<reference evidence="8 9" key="1">
    <citation type="journal article" date="2016" name="Fungal Biol.">
        <title>The genome of Xylona heveae provides a window into fungal endophytism.</title>
        <authorList>
            <person name="Gazis R."/>
            <person name="Kuo A."/>
            <person name="Riley R."/>
            <person name="LaButti K."/>
            <person name="Lipzen A."/>
            <person name="Lin J."/>
            <person name="Amirebrahimi M."/>
            <person name="Hesse C.N."/>
            <person name="Spatafora J.W."/>
            <person name="Henrissat B."/>
            <person name="Hainaut M."/>
            <person name="Grigoriev I.V."/>
            <person name="Hibbett D.S."/>
        </authorList>
    </citation>
    <scope>NUCLEOTIDE SEQUENCE [LARGE SCALE GENOMIC DNA]</scope>
    <source>
        <strain evidence="8 9">TC161</strain>
    </source>
</reference>
<dbReference type="InterPro" id="IPR039754">
    <property type="entry name" value="Esf1"/>
</dbReference>
<feature type="compositionally biased region" description="Polar residues" evidence="5">
    <location>
        <begin position="796"/>
        <end position="805"/>
    </location>
</feature>
<feature type="compositionally biased region" description="Low complexity" evidence="5">
    <location>
        <begin position="473"/>
        <end position="484"/>
    </location>
</feature>
<evidence type="ECO:0000256" key="1">
    <source>
        <dbReference type="ARBA" id="ARBA00004604"/>
    </source>
</evidence>
<dbReference type="GO" id="GO:0032040">
    <property type="term" value="C:small-subunit processome"/>
    <property type="evidence" value="ECO:0007669"/>
    <property type="project" value="EnsemblFungi"/>
</dbReference>
<dbReference type="EMBL" id="KV407457">
    <property type="protein sequence ID" value="KZF23286.1"/>
    <property type="molecule type" value="Genomic_DNA"/>
</dbReference>
<accession>A0A165HC94</accession>
<dbReference type="InParanoid" id="A0A165HC94"/>
<dbReference type="PANTHER" id="PTHR12202:SF0">
    <property type="entry name" value="ESF1 HOMOLOG"/>
    <property type="match status" value="1"/>
</dbReference>
<evidence type="ECO:0000313" key="9">
    <source>
        <dbReference type="Proteomes" id="UP000076632"/>
    </source>
</evidence>